<dbReference type="RefSeq" id="WP_034528162.1">
    <property type="nucleotide sequence ID" value="NZ_JGZP01000012.1"/>
</dbReference>
<comment type="caution">
    <text evidence="8">The sequence shown here is derived from an EMBL/GenBank/DDBJ whole genome shotgun (WGS) entry which is preliminary data.</text>
</comment>
<dbReference type="InterPro" id="IPR039420">
    <property type="entry name" value="WalR-like"/>
</dbReference>
<dbReference type="SMART" id="SM00448">
    <property type="entry name" value="REC"/>
    <property type="match status" value="1"/>
</dbReference>
<dbReference type="PROSITE" id="PS00622">
    <property type="entry name" value="HTH_LUXR_1"/>
    <property type="match status" value="1"/>
</dbReference>
<dbReference type="InterPro" id="IPR000792">
    <property type="entry name" value="Tscrpt_reg_LuxR_C"/>
</dbReference>
<name>A0A087DPG3_9BIFI</name>
<dbReference type="GO" id="GO:0008984">
    <property type="term" value="F:protein-glutamate methylesterase activity"/>
    <property type="evidence" value="ECO:0007669"/>
    <property type="project" value="UniProtKB-EC"/>
</dbReference>
<dbReference type="Pfam" id="PF00072">
    <property type="entry name" value="Response_reg"/>
    <property type="match status" value="1"/>
</dbReference>
<dbReference type="Pfam" id="PF00196">
    <property type="entry name" value="GerE"/>
    <property type="match status" value="1"/>
</dbReference>
<dbReference type="InterPro" id="IPR016032">
    <property type="entry name" value="Sig_transdc_resp-reg_C-effctor"/>
</dbReference>
<dbReference type="PANTHER" id="PTHR43214:SF24">
    <property type="entry name" value="TRANSCRIPTIONAL REGULATORY PROTEIN NARL-RELATED"/>
    <property type="match status" value="1"/>
</dbReference>
<dbReference type="SUPFAM" id="SSF52172">
    <property type="entry name" value="CheY-like"/>
    <property type="match status" value="1"/>
</dbReference>
<dbReference type="Gene3D" id="3.40.50.2300">
    <property type="match status" value="1"/>
</dbReference>
<accession>A0A087DPG3</accession>
<feature type="domain" description="Response regulatory" evidence="7">
    <location>
        <begin position="12"/>
        <end position="128"/>
    </location>
</feature>
<feature type="domain" description="HTH luxR-type" evidence="6">
    <location>
        <begin position="171"/>
        <end position="236"/>
    </location>
</feature>
<reference evidence="8 9" key="1">
    <citation type="submission" date="2014-03" db="EMBL/GenBank/DDBJ databases">
        <title>Genomics of Bifidobacteria.</title>
        <authorList>
            <person name="Ventura M."/>
            <person name="Milani C."/>
            <person name="Lugli G.A."/>
        </authorList>
    </citation>
    <scope>NUCLEOTIDE SEQUENCE [LARGE SCALE GENOMIC DNA]</scope>
    <source>
        <strain evidence="8 9">DSM 23968</strain>
    </source>
</reference>
<dbReference type="PROSITE" id="PS50043">
    <property type="entry name" value="HTH_LUXR_2"/>
    <property type="match status" value="1"/>
</dbReference>
<dbReference type="SUPFAM" id="SSF46894">
    <property type="entry name" value="C-terminal effector domain of the bipartite response regulators"/>
    <property type="match status" value="1"/>
</dbReference>
<organism evidence="8 9">
    <name type="scientific">Bifidobacterium stellenboschense</name>
    <dbReference type="NCBI Taxonomy" id="762211"/>
    <lineage>
        <taxon>Bacteria</taxon>
        <taxon>Bacillati</taxon>
        <taxon>Actinomycetota</taxon>
        <taxon>Actinomycetes</taxon>
        <taxon>Bifidobacteriales</taxon>
        <taxon>Bifidobacteriaceae</taxon>
        <taxon>Bifidobacterium</taxon>
    </lineage>
</organism>
<dbReference type="PANTHER" id="PTHR43214">
    <property type="entry name" value="TWO-COMPONENT RESPONSE REGULATOR"/>
    <property type="match status" value="1"/>
</dbReference>
<keyword evidence="3" id="KW-0238">DNA-binding</keyword>
<feature type="modified residue" description="4-aspartylphosphate" evidence="5">
    <location>
        <position position="63"/>
    </location>
</feature>
<evidence type="ECO:0000259" key="6">
    <source>
        <dbReference type="PROSITE" id="PS50043"/>
    </source>
</evidence>
<dbReference type="AlphaFoldDB" id="A0A087DPG3"/>
<dbReference type="GO" id="GO:0003677">
    <property type="term" value="F:DNA binding"/>
    <property type="evidence" value="ECO:0007669"/>
    <property type="project" value="UniProtKB-KW"/>
</dbReference>
<dbReference type="CDD" id="cd06170">
    <property type="entry name" value="LuxR_C_like"/>
    <property type="match status" value="1"/>
</dbReference>
<dbReference type="InterPro" id="IPR001789">
    <property type="entry name" value="Sig_transdc_resp-reg_receiver"/>
</dbReference>
<evidence type="ECO:0000256" key="1">
    <source>
        <dbReference type="ARBA" id="ARBA00022553"/>
    </source>
</evidence>
<keyword evidence="4" id="KW-0804">Transcription</keyword>
<evidence type="ECO:0000256" key="2">
    <source>
        <dbReference type="ARBA" id="ARBA00023015"/>
    </source>
</evidence>
<sequence length="245" mass="26447">MTENAHRMQPIRVMLVDNQSLILSGFTRIIDAQPDMTVIATAADGETAIRTARQSKPDVILMDVRMPGLDGIQAARIIIHDLLETRVIGLTSYDTDAYAIGMLDAGASGFLLKNSSAEQFIDAIRAAASGNTVMDTATMNRLSQRLATGSVRTTAAVTTFADNGETPVGRNDDDLPDFTSREHDILARIVQGDSNEQIAASLGISVSTVKTHIGNILRKTGQTNRVRLIVWAARHSRQIDIPHAG</sequence>
<dbReference type="EMBL" id="JGZP01000012">
    <property type="protein sequence ID" value="KFI97413.1"/>
    <property type="molecule type" value="Genomic_DNA"/>
</dbReference>
<dbReference type="EC" id="3.1.1.61" evidence="8"/>
<dbReference type="PROSITE" id="PS50110">
    <property type="entry name" value="RESPONSE_REGULATORY"/>
    <property type="match status" value="1"/>
</dbReference>
<protein>
    <submittedName>
        <fullName evidence="8">Transcriptional regulator</fullName>
        <ecNumber evidence="8">3.1.1.61</ecNumber>
    </submittedName>
</protein>
<evidence type="ECO:0000259" key="7">
    <source>
        <dbReference type="PROSITE" id="PS50110"/>
    </source>
</evidence>
<dbReference type="SMART" id="SM00421">
    <property type="entry name" value="HTH_LUXR"/>
    <property type="match status" value="1"/>
</dbReference>
<proteinExistence type="predicted"/>
<dbReference type="PRINTS" id="PR00038">
    <property type="entry name" value="HTHLUXR"/>
</dbReference>
<evidence type="ECO:0000313" key="8">
    <source>
        <dbReference type="EMBL" id="KFI97413.1"/>
    </source>
</evidence>
<evidence type="ECO:0000313" key="9">
    <source>
        <dbReference type="Proteomes" id="UP000029004"/>
    </source>
</evidence>
<evidence type="ECO:0000256" key="3">
    <source>
        <dbReference type="ARBA" id="ARBA00023125"/>
    </source>
</evidence>
<dbReference type="Proteomes" id="UP000029004">
    <property type="component" value="Unassembled WGS sequence"/>
</dbReference>
<evidence type="ECO:0000256" key="4">
    <source>
        <dbReference type="ARBA" id="ARBA00023163"/>
    </source>
</evidence>
<keyword evidence="8" id="KW-0378">Hydrolase</keyword>
<dbReference type="GO" id="GO:0006355">
    <property type="term" value="P:regulation of DNA-templated transcription"/>
    <property type="evidence" value="ECO:0007669"/>
    <property type="project" value="InterPro"/>
</dbReference>
<gene>
    <name evidence="8" type="ORF">BSTEL_0134</name>
</gene>
<dbReference type="InterPro" id="IPR011006">
    <property type="entry name" value="CheY-like_superfamily"/>
</dbReference>
<dbReference type="STRING" id="762211.BSTEL_0134"/>
<keyword evidence="2" id="KW-0805">Transcription regulation</keyword>
<dbReference type="GO" id="GO:0000160">
    <property type="term" value="P:phosphorelay signal transduction system"/>
    <property type="evidence" value="ECO:0007669"/>
    <property type="project" value="InterPro"/>
</dbReference>
<dbReference type="CDD" id="cd17535">
    <property type="entry name" value="REC_NarL-like"/>
    <property type="match status" value="1"/>
</dbReference>
<evidence type="ECO:0000256" key="5">
    <source>
        <dbReference type="PROSITE-ProRule" id="PRU00169"/>
    </source>
</evidence>
<keyword evidence="1 5" id="KW-0597">Phosphoprotein</keyword>
<keyword evidence="9" id="KW-1185">Reference proteome</keyword>
<dbReference type="eggNOG" id="COG2197">
    <property type="taxonomic scope" value="Bacteria"/>
</dbReference>
<dbReference type="InterPro" id="IPR058245">
    <property type="entry name" value="NreC/VraR/RcsB-like_REC"/>
</dbReference>